<dbReference type="InterPro" id="IPR036322">
    <property type="entry name" value="WD40_repeat_dom_sf"/>
</dbReference>
<dbReference type="PANTHER" id="PTHR45589">
    <property type="entry name" value="WD REPEAT DOMAIN 62, ISOFORM G"/>
    <property type="match status" value="1"/>
</dbReference>
<accession>A0A6I9Y209</accession>
<proteinExistence type="predicted"/>
<dbReference type="OrthoDB" id="6154712at2759"/>
<dbReference type="InterPro" id="IPR015943">
    <property type="entry name" value="WD40/YVTN_repeat-like_dom_sf"/>
</dbReference>
<organism evidence="1 2">
    <name type="scientific">Thamnophis sirtalis</name>
    <dbReference type="NCBI Taxonomy" id="35019"/>
    <lineage>
        <taxon>Eukaryota</taxon>
        <taxon>Metazoa</taxon>
        <taxon>Chordata</taxon>
        <taxon>Craniata</taxon>
        <taxon>Vertebrata</taxon>
        <taxon>Euteleostomi</taxon>
        <taxon>Lepidosauria</taxon>
        <taxon>Squamata</taxon>
        <taxon>Bifurcata</taxon>
        <taxon>Unidentata</taxon>
        <taxon>Episquamata</taxon>
        <taxon>Toxicofera</taxon>
        <taxon>Serpentes</taxon>
        <taxon>Colubroidea</taxon>
        <taxon>Colubridae</taxon>
        <taxon>Natricinae</taxon>
        <taxon>Thamnophis</taxon>
    </lineage>
</organism>
<dbReference type="PANTHER" id="PTHR45589:SF3">
    <property type="entry name" value="WD REPEAT-CONTAINING PROTEIN 62"/>
    <property type="match status" value="1"/>
</dbReference>
<keyword evidence="1" id="KW-1185">Reference proteome</keyword>
<dbReference type="Gene3D" id="2.130.10.10">
    <property type="entry name" value="YVTN repeat-like/Quinoprotein amine dehydrogenase"/>
    <property type="match status" value="1"/>
</dbReference>
<evidence type="ECO:0000313" key="2">
    <source>
        <dbReference type="RefSeq" id="XP_013917063.1"/>
    </source>
</evidence>
<sequence length="181" mass="20701">MRRPDASFPDAIAVVFDPRRHWLSCVYKDHSVYIWDVKDIGHARKVWSDLFHSSFVWNVEVYPEFEAHQGCLPPGSFLTCSSDSTIRFWNLENNTHGPFKKNAYSDNLLKVVYVEKGIQYLQDSTNLLERNDNVGYLDVKSGVRVMQISPDGQHLASGDRAGNLSAEDLKKKFVALKVAFY</sequence>
<dbReference type="AlphaFoldDB" id="A0A6I9Y209"/>
<protein>
    <submittedName>
        <fullName evidence="2">WD repeat-containing protein 62-like</fullName>
    </submittedName>
</protein>
<dbReference type="KEGG" id="tsr:106545123"/>
<evidence type="ECO:0000313" key="1">
    <source>
        <dbReference type="Proteomes" id="UP000504617"/>
    </source>
</evidence>
<dbReference type="InterPro" id="IPR052779">
    <property type="entry name" value="WDR62"/>
</dbReference>
<dbReference type="Pfam" id="PF00400">
    <property type="entry name" value="WD40"/>
    <property type="match status" value="2"/>
</dbReference>
<gene>
    <name evidence="2" type="primary">LOC106545123</name>
</gene>
<name>A0A6I9Y209_9SAUR</name>
<reference evidence="2" key="1">
    <citation type="submission" date="2025-08" db="UniProtKB">
        <authorList>
            <consortium name="RefSeq"/>
        </authorList>
    </citation>
    <scope>IDENTIFICATION</scope>
    <source>
        <tissue evidence="2">Skeletal muscle</tissue>
    </source>
</reference>
<dbReference type="InterPro" id="IPR001680">
    <property type="entry name" value="WD40_rpt"/>
</dbReference>
<dbReference type="Proteomes" id="UP000504617">
    <property type="component" value="Unplaced"/>
</dbReference>
<dbReference type="SMART" id="SM00320">
    <property type="entry name" value="WD40"/>
    <property type="match status" value="3"/>
</dbReference>
<dbReference type="RefSeq" id="XP_013917063.1">
    <property type="nucleotide sequence ID" value="XM_014061588.1"/>
</dbReference>
<dbReference type="GeneID" id="106545123"/>
<dbReference type="SUPFAM" id="SSF50978">
    <property type="entry name" value="WD40 repeat-like"/>
    <property type="match status" value="1"/>
</dbReference>